<dbReference type="Proteomes" id="UP001164459">
    <property type="component" value="Chromosome"/>
</dbReference>
<name>A0ABY7H1U9_9BACT</name>
<reference evidence="1" key="1">
    <citation type="submission" date="2022-11" db="EMBL/GenBank/DDBJ databases">
        <title>Minimal conservation of predation-associated metabolite biosynthetic gene clusters underscores biosynthetic potential of Myxococcota including descriptions for ten novel species: Archangium lansinium sp. nov., Myxococcus landrumus sp. nov., Nannocystis bai.</title>
        <authorList>
            <person name="Ahearne A."/>
            <person name="Stevens C."/>
            <person name="Dowd S."/>
        </authorList>
    </citation>
    <scope>NUCLEOTIDE SEQUENCE</scope>
    <source>
        <strain evidence="1">Fl3</strain>
    </source>
</reference>
<dbReference type="RefSeq" id="WP_269035565.1">
    <property type="nucleotide sequence ID" value="NZ_CP114040.1"/>
</dbReference>
<keyword evidence="2" id="KW-1185">Reference proteome</keyword>
<gene>
    <name evidence="1" type="ORF">O0S08_44325</name>
</gene>
<dbReference type="EMBL" id="CP114040">
    <property type="protein sequence ID" value="WAS93238.1"/>
    <property type="molecule type" value="Genomic_DNA"/>
</dbReference>
<accession>A0ABY7H1U9</accession>
<protein>
    <submittedName>
        <fullName evidence="1">Uncharacterized protein</fullName>
    </submittedName>
</protein>
<proteinExistence type="predicted"/>
<evidence type="ECO:0000313" key="2">
    <source>
        <dbReference type="Proteomes" id="UP001164459"/>
    </source>
</evidence>
<evidence type="ECO:0000313" key="1">
    <source>
        <dbReference type="EMBL" id="WAS93238.1"/>
    </source>
</evidence>
<organism evidence="1 2">
    <name type="scientific">Nannocystis punicea</name>
    <dbReference type="NCBI Taxonomy" id="2995304"/>
    <lineage>
        <taxon>Bacteria</taxon>
        <taxon>Pseudomonadati</taxon>
        <taxon>Myxococcota</taxon>
        <taxon>Polyangia</taxon>
        <taxon>Nannocystales</taxon>
        <taxon>Nannocystaceae</taxon>
        <taxon>Nannocystis</taxon>
    </lineage>
</organism>
<sequence length="76" mass="8474">MDPRSRLLGHVVEVRPHARLGQSLSRLDHAALFVERGGATTRAASDLRSQHTRIAANEMRDAWNFPGANCRRGLLE</sequence>